<sequence>MAGEARGHFPGVRTGGMRVVKKQANKENGIVEKNTKKPAIEKPSSALNITKMRAMDIFANAIQKLTFKFPVRAPQMAQEKLRPTVEKIAIPKRIYIIQQPRKC</sequence>
<organism evidence="2 3">
    <name type="scientific">Microcaecilia unicolor</name>
    <dbReference type="NCBI Taxonomy" id="1415580"/>
    <lineage>
        <taxon>Eukaryota</taxon>
        <taxon>Metazoa</taxon>
        <taxon>Chordata</taxon>
        <taxon>Craniata</taxon>
        <taxon>Vertebrata</taxon>
        <taxon>Euteleostomi</taxon>
        <taxon>Amphibia</taxon>
        <taxon>Gymnophiona</taxon>
        <taxon>Siphonopidae</taxon>
        <taxon>Microcaecilia</taxon>
    </lineage>
</organism>
<dbReference type="RefSeq" id="XP_030065746.1">
    <property type="nucleotide sequence ID" value="XM_030209886.1"/>
</dbReference>
<dbReference type="InParanoid" id="A0A6P7YLT9"/>
<dbReference type="Pfam" id="PF15228">
    <property type="entry name" value="DAP"/>
    <property type="match status" value="1"/>
</dbReference>
<reference evidence="3" key="1">
    <citation type="submission" date="2025-08" db="UniProtKB">
        <authorList>
            <consortium name="RefSeq"/>
        </authorList>
    </citation>
    <scope>IDENTIFICATION</scope>
</reference>
<dbReference type="CTD" id="92196"/>
<dbReference type="Proteomes" id="UP000515156">
    <property type="component" value="Chromosome 7"/>
</dbReference>
<dbReference type="PANTHER" id="PTHR13177">
    <property type="entry name" value="DEATH-ASSOCIATED PROTEIN 1"/>
    <property type="match status" value="1"/>
</dbReference>
<name>A0A6P7YLT9_9AMPH</name>
<dbReference type="InterPro" id="IPR024130">
    <property type="entry name" value="DAP1/DAPL1"/>
</dbReference>
<keyword evidence="2" id="KW-1185">Reference proteome</keyword>
<proteinExistence type="predicted"/>
<dbReference type="GO" id="GO:0070513">
    <property type="term" value="F:death domain binding"/>
    <property type="evidence" value="ECO:0007669"/>
    <property type="project" value="TreeGrafter"/>
</dbReference>
<dbReference type="GeneID" id="115474429"/>
<evidence type="ECO:0000256" key="1">
    <source>
        <dbReference type="SAM" id="MobiDB-lite"/>
    </source>
</evidence>
<dbReference type="GO" id="GO:0010507">
    <property type="term" value="P:negative regulation of autophagy"/>
    <property type="evidence" value="ECO:0007669"/>
    <property type="project" value="TreeGrafter"/>
</dbReference>
<gene>
    <name evidence="3" type="primary">DAPL1</name>
</gene>
<evidence type="ECO:0000313" key="2">
    <source>
        <dbReference type="Proteomes" id="UP000515156"/>
    </source>
</evidence>
<dbReference type="AlphaFoldDB" id="A0A6P7YLT9"/>
<dbReference type="GO" id="GO:0034198">
    <property type="term" value="P:cellular response to amino acid starvation"/>
    <property type="evidence" value="ECO:0007669"/>
    <property type="project" value="TreeGrafter"/>
</dbReference>
<feature type="region of interest" description="Disordered" evidence="1">
    <location>
        <begin position="1"/>
        <end position="37"/>
    </location>
</feature>
<accession>A0A6P7YLT9</accession>
<protein>
    <submittedName>
        <fullName evidence="3">Death-associated protein-like 1 isoform X1</fullName>
    </submittedName>
</protein>
<dbReference type="GO" id="GO:0097190">
    <property type="term" value="P:apoptotic signaling pathway"/>
    <property type="evidence" value="ECO:0007669"/>
    <property type="project" value="TreeGrafter"/>
</dbReference>
<dbReference type="OrthoDB" id="9934354at2759"/>
<dbReference type="FunCoup" id="A0A6P7YLT9">
    <property type="interactions" value="3"/>
</dbReference>
<dbReference type="KEGG" id="muo:115474429"/>
<dbReference type="PANTHER" id="PTHR13177:SF2">
    <property type="entry name" value="DEATH-ASSOCIATED PROTEIN-LIKE 1"/>
    <property type="match status" value="1"/>
</dbReference>
<evidence type="ECO:0000313" key="3">
    <source>
        <dbReference type="RefSeq" id="XP_030065746.1"/>
    </source>
</evidence>